<sequence length="215" mass="23034">ITGNTRGIYSKCRGPGSCPTCGSFAPKVRNNYIASNTTGIYVDKRGFIDCGQDTLDAGNNTFLNNTAYCIKNAGCSQDTIQAVGNWFGADPPTPCWYGNVNAVFPLTSAPAATRKLEIERVLPFTILGVSPNPVKGTARIGFAVPSEGLEIEMQIFSVSGRLVRSFGAKRYDSGRHDLIWDGNNSHGGSVASGIYFVRGRSAGNNAVVQRFLVVR</sequence>
<dbReference type="Pfam" id="PF07602">
    <property type="entry name" value="DUF1565"/>
    <property type="match status" value="1"/>
</dbReference>
<evidence type="ECO:0000259" key="2">
    <source>
        <dbReference type="Pfam" id="PF13860"/>
    </source>
</evidence>
<dbReference type="Gene3D" id="2.60.40.4070">
    <property type="match status" value="1"/>
</dbReference>
<dbReference type="EMBL" id="JABDJR010000153">
    <property type="protein sequence ID" value="NNF05917.1"/>
    <property type="molecule type" value="Genomic_DNA"/>
</dbReference>
<feature type="domain" description="FlgD/Vpr Ig-like" evidence="2">
    <location>
        <begin position="135"/>
        <end position="197"/>
    </location>
</feature>
<evidence type="ECO:0000313" key="3">
    <source>
        <dbReference type="EMBL" id="NNF05917.1"/>
    </source>
</evidence>
<reference evidence="3 4" key="1">
    <citation type="submission" date="2020-03" db="EMBL/GenBank/DDBJ databases">
        <title>Metabolic flexibility allows generalist bacteria to become dominant in a frequently disturbed ecosystem.</title>
        <authorList>
            <person name="Chen Y.-J."/>
            <person name="Leung P.M."/>
            <person name="Bay S.K."/>
            <person name="Hugenholtz P."/>
            <person name="Kessler A.J."/>
            <person name="Shelley G."/>
            <person name="Waite D.W."/>
            <person name="Cook P.L."/>
            <person name="Greening C."/>
        </authorList>
    </citation>
    <scope>NUCLEOTIDE SEQUENCE [LARGE SCALE GENOMIC DNA]</scope>
    <source>
        <strain evidence="3">SS_bin_28</strain>
    </source>
</reference>
<dbReference type="Pfam" id="PF13860">
    <property type="entry name" value="FlgD_ig"/>
    <property type="match status" value="1"/>
</dbReference>
<organism evidence="3 4">
    <name type="scientific">Eiseniibacteriota bacterium</name>
    <dbReference type="NCBI Taxonomy" id="2212470"/>
    <lineage>
        <taxon>Bacteria</taxon>
        <taxon>Candidatus Eiseniibacteriota</taxon>
    </lineage>
</organism>
<proteinExistence type="predicted"/>
<evidence type="ECO:0000259" key="1">
    <source>
        <dbReference type="Pfam" id="PF07602"/>
    </source>
</evidence>
<comment type="caution">
    <text evidence="3">The sequence shown here is derived from an EMBL/GenBank/DDBJ whole genome shotgun (WGS) entry which is preliminary data.</text>
</comment>
<gene>
    <name evidence="3" type="ORF">HKN21_04090</name>
</gene>
<dbReference type="AlphaFoldDB" id="A0A7Y2H1R0"/>
<accession>A0A7Y2H1R0</accession>
<dbReference type="InterPro" id="IPR011459">
    <property type="entry name" value="DUF1565"/>
</dbReference>
<dbReference type="Proteomes" id="UP000547674">
    <property type="component" value="Unassembled WGS sequence"/>
</dbReference>
<protein>
    <submittedName>
        <fullName evidence="3">DUF1565 domain-containing protein</fullName>
    </submittedName>
</protein>
<evidence type="ECO:0000313" key="4">
    <source>
        <dbReference type="Proteomes" id="UP000547674"/>
    </source>
</evidence>
<dbReference type="InterPro" id="IPR025965">
    <property type="entry name" value="FlgD/Vpr_Ig-like"/>
</dbReference>
<feature type="non-terminal residue" evidence="3">
    <location>
        <position position="1"/>
    </location>
</feature>
<dbReference type="NCBIfam" id="TIGR04183">
    <property type="entry name" value="Por_Secre_tail"/>
    <property type="match status" value="1"/>
</dbReference>
<name>A0A7Y2H1R0_UNCEI</name>
<dbReference type="InterPro" id="IPR026444">
    <property type="entry name" value="Secre_tail"/>
</dbReference>
<feature type="domain" description="DUF1565" evidence="1">
    <location>
        <begin position="1"/>
        <end position="93"/>
    </location>
</feature>